<feature type="region of interest" description="Disordered" evidence="2">
    <location>
        <begin position="54"/>
        <end position="83"/>
    </location>
</feature>
<feature type="compositionally biased region" description="Acidic residues" evidence="2">
    <location>
        <begin position="1147"/>
        <end position="1156"/>
    </location>
</feature>
<feature type="region of interest" description="Disordered" evidence="2">
    <location>
        <begin position="1132"/>
        <end position="1165"/>
    </location>
</feature>
<evidence type="ECO:0000259" key="3">
    <source>
        <dbReference type="SMART" id="SM01177"/>
    </source>
</evidence>
<feature type="compositionally biased region" description="Low complexity" evidence="2">
    <location>
        <begin position="231"/>
        <end position="248"/>
    </location>
</feature>
<feature type="domain" description="Atos-like conserved" evidence="3">
    <location>
        <begin position="1503"/>
        <end position="1561"/>
    </location>
</feature>
<evidence type="ECO:0000313" key="5">
    <source>
        <dbReference type="Proteomes" id="UP000075885"/>
    </source>
</evidence>
<feature type="compositionally biased region" description="Gly residues" evidence="2">
    <location>
        <begin position="54"/>
        <end position="75"/>
    </location>
</feature>
<dbReference type="SMART" id="SM01177">
    <property type="entry name" value="DUF4210"/>
    <property type="match status" value="1"/>
</dbReference>
<feature type="compositionally biased region" description="Low complexity" evidence="2">
    <location>
        <begin position="585"/>
        <end position="616"/>
    </location>
</feature>
<feature type="region of interest" description="Disordered" evidence="2">
    <location>
        <begin position="1405"/>
        <end position="1427"/>
    </location>
</feature>
<feature type="region of interest" description="Disordered" evidence="2">
    <location>
        <begin position="1048"/>
        <end position="1071"/>
    </location>
</feature>
<dbReference type="Proteomes" id="UP000075885">
    <property type="component" value="Unassembled WGS sequence"/>
</dbReference>
<feature type="region of interest" description="Disordered" evidence="2">
    <location>
        <begin position="818"/>
        <end position="846"/>
    </location>
</feature>
<dbReference type="EnsemblMetazoa" id="AEPI010231-RA">
    <property type="protein sequence ID" value="AEPI010231-PA"/>
    <property type="gene ID" value="AEPI010231"/>
</dbReference>
<evidence type="ECO:0000256" key="1">
    <source>
        <dbReference type="ARBA" id="ARBA00034497"/>
    </source>
</evidence>
<dbReference type="PANTHER" id="PTHR13199:SF11">
    <property type="entry name" value="PROTEIN ATOSSA"/>
    <property type="match status" value="1"/>
</dbReference>
<sequence>MHSGSSISPKHPAIPVSIGIASLVLEGRSSALDDSSIHAPSISCATSSISNGHGTGGGGSAAGAGSSSGSGAAGGGEDEEDGGFCAQKKRSCEGASSLQQCSLMAINESHKSHAMACCHTPDEAQRINLKLQQIRSSCPSTSKDEVQQLVTVSGEPSRLSGGHRRERELYGQHASIERASSPTSWYSHELAISSATAGGVVIYSGFEKMNVLGTVSPIKNHSIGNSFINFSSPSGSSPSPSSSSSASSLQQPRKPSVCPASSKPQGSSRPREGPHCEQFLKKIGLSKPETADVPEHHCSYRNKYCLRWQVYFKQLSSILTNGEAVCIEVYLGPENHTILLEQWILKLVMTKSPATMTIQSLCAAIRSQLYFSQISAWTDLIKKSLEPDIFSHPRIKKLIPPAGKGAGSSSGSSAFPLPQARLDILFRIRTYDNTACFNEKPNVHNFPDASVTENFVIQVCLKSLPRLDRIPGIDAALDAAKMIASLQKQQQVDRIPLPCHEKGKHRCAFRVELEEEEEEDEEDPCMVEGGGPEGAGGDGEGCGVDDSMLLITAAAVSHREKQLLKYRKRMLKREKKKKAVGAGAGNSSTSPMSSSSNTSSGANSVGDRNGSSGDGSSSYLSAKSYINGQIGPLGSGSSLGTKNHSSILPPSLGVLGSINGGVNGTVANNECSNGSCRNALTSSINSIQPPLYSSNDPHQAMMVCDDRFHAIATHSKATQTSVGSVGGGLLAPVVSVATQTDSMAMICSDCNNRARSVTGPAANVGCGGDGSDKQARNDVHMHEGSFPIAERSKTDANGMSGCDLPNTFRRPCFIVGGDGYEGDEDDESGAQKRNRAAANEAPPTQMQMKLQQGDLLLQAMQRTAMLNGGTGGERDGEARSIRAKSGHGHTALNNNNYTTANNNFVANEAAANGVGLQVAKGKQQAEATVRSKEMDEKKLVVTATAAAAAAAAGECETSVCDTFSKEKKLDLGDCRLCKRQKTKHNFKLNLTTLLSSAADVPPPAVSSKKAMITTTTVLDCGSTPPGCRRTLSESLVGHLTIPGSSNVASTTNGQGGAAHGVGDPDGDTVNSAHRLHETYGLLYSNGENLSPGDSPMLSSSTGAVGNGIFTFEQMKSYRRAFSEDVIDTITTSLGPRSYAGNDRTQTTEEDSTEDDGSNGGGDNELEHVFGKETLLPQKSCGCGHRVTSNDSPQAMGTAANCAHQMPRRQRPHTSTPAGPEAVCKEPLYISCSETDCSVSTASSVSPHKKQILSCAAMSGTGGSTSHATGRTTSEARAVTTHTLKQQLTQHKPSSKINLNYVFCLSPLARDDSGFTSGSSPATSSSFPATSPIAIDDAGPFGGKAAKSAALFRYDFEDPPVSPVSGTIKSKSAPAFPFSPPTGSGGGGALSPRFLRNAQRQFHHRTRYLSERSSFSERSSIGSDEQLSDDDLSSYLLDSSNGGSYCSPLSAHQQLPGGEDGGLGGSALKMGRYMARTTAGLLPTAQMLSKVLNRNLFRFGRAPMLGTLEESLLQRRLSPKFQVADFKVLLGASGSFCPTQLTIPAASYFYELPGQHLTTPYVCELRLPRKGYSIPRTGTVQATLLNPLGTVVRMFVIPYDFRDMPAMSTTFIRQRILACDDSSLKLLGKNIEQLSNAEQMKLLRYAIHLRFQTSRSGKLSLHTDIRLLISRRTDCDTAAAHAKNLLESPNELKVVTIVPDSPKFSLRIDKQQ</sequence>
<feature type="compositionally biased region" description="Acidic residues" evidence="2">
    <location>
        <begin position="513"/>
        <end position="525"/>
    </location>
</feature>
<dbReference type="VEuPathDB" id="VectorBase:AEPI010231"/>
<evidence type="ECO:0000313" key="4">
    <source>
        <dbReference type="EnsemblMetazoa" id="AEPI010231-PA"/>
    </source>
</evidence>
<organism evidence="4 5">
    <name type="scientific">Anopheles epiroticus</name>
    <dbReference type="NCBI Taxonomy" id="199890"/>
    <lineage>
        <taxon>Eukaryota</taxon>
        <taxon>Metazoa</taxon>
        <taxon>Ecdysozoa</taxon>
        <taxon>Arthropoda</taxon>
        <taxon>Hexapoda</taxon>
        <taxon>Insecta</taxon>
        <taxon>Pterygota</taxon>
        <taxon>Neoptera</taxon>
        <taxon>Endopterygota</taxon>
        <taxon>Diptera</taxon>
        <taxon>Nematocera</taxon>
        <taxon>Culicoidea</taxon>
        <taxon>Culicidae</taxon>
        <taxon>Anophelinae</taxon>
        <taxon>Anopheles</taxon>
    </lineage>
</organism>
<proteinExistence type="inferred from homology"/>
<dbReference type="InterPro" id="IPR051506">
    <property type="entry name" value="ATOS_Transcription_Regulators"/>
</dbReference>
<reference evidence="5" key="1">
    <citation type="submission" date="2013-03" db="EMBL/GenBank/DDBJ databases">
        <title>The Genome Sequence of Anopheles epiroticus epiroticus2.</title>
        <authorList>
            <consortium name="The Broad Institute Genomics Platform"/>
            <person name="Neafsey D.E."/>
            <person name="Howell P."/>
            <person name="Walker B."/>
            <person name="Young S.K."/>
            <person name="Zeng Q."/>
            <person name="Gargeya S."/>
            <person name="Fitzgerald M."/>
            <person name="Haas B."/>
            <person name="Abouelleil A."/>
            <person name="Allen A.W."/>
            <person name="Alvarado L."/>
            <person name="Arachchi H.M."/>
            <person name="Berlin A.M."/>
            <person name="Chapman S.B."/>
            <person name="Gainer-Dewar J."/>
            <person name="Goldberg J."/>
            <person name="Griggs A."/>
            <person name="Gujja S."/>
            <person name="Hansen M."/>
            <person name="Howarth C."/>
            <person name="Imamovic A."/>
            <person name="Ireland A."/>
            <person name="Larimer J."/>
            <person name="McCowan C."/>
            <person name="Murphy C."/>
            <person name="Pearson M."/>
            <person name="Poon T.W."/>
            <person name="Priest M."/>
            <person name="Roberts A."/>
            <person name="Saif S."/>
            <person name="Shea T."/>
            <person name="Sisk P."/>
            <person name="Sykes S."/>
            <person name="Wortman J."/>
            <person name="Nusbaum C."/>
            <person name="Birren B."/>
        </authorList>
    </citation>
    <scope>NUCLEOTIDE SEQUENCE [LARGE SCALE GENOMIC DNA]</scope>
    <source>
        <strain evidence="5">Epiroticus2</strain>
    </source>
</reference>
<feature type="compositionally biased region" description="Gly residues" evidence="2">
    <location>
        <begin position="528"/>
        <end position="542"/>
    </location>
</feature>
<accession>A0A182PTE5</accession>
<dbReference type="InterPro" id="IPR033473">
    <property type="entry name" value="Atos-like_C"/>
</dbReference>
<dbReference type="Pfam" id="PF13915">
    <property type="entry name" value="DUF4210"/>
    <property type="match status" value="1"/>
</dbReference>
<feature type="compositionally biased region" description="Low complexity" evidence="2">
    <location>
        <begin position="1410"/>
        <end position="1419"/>
    </location>
</feature>
<reference evidence="4" key="2">
    <citation type="submission" date="2020-05" db="UniProtKB">
        <authorList>
            <consortium name="EnsemblMetazoa"/>
        </authorList>
    </citation>
    <scope>IDENTIFICATION</scope>
    <source>
        <strain evidence="4">Epiroticus2</strain>
    </source>
</reference>
<keyword evidence="5" id="KW-1185">Reference proteome</keyword>
<dbReference type="InterPro" id="IPR025261">
    <property type="entry name" value="Atos-like_cons_dom"/>
</dbReference>
<dbReference type="PANTHER" id="PTHR13199">
    <property type="entry name" value="GH03947P"/>
    <property type="match status" value="1"/>
</dbReference>
<feature type="region of interest" description="Disordered" evidence="2">
    <location>
        <begin position="1362"/>
        <end position="1391"/>
    </location>
</feature>
<dbReference type="Pfam" id="PF13889">
    <property type="entry name" value="Chromosome_seg"/>
    <property type="match status" value="1"/>
</dbReference>
<feature type="region of interest" description="Disordered" evidence="2">
    <location>
        <begin position="513"/>
        <end position="542"/>
    </location>
</feature>
<feature type="region of interest" description="Disordered" evidence="2">
    <location>
        <begin position="231"/>
        <end position="273"/>
    </location>
</feature>
<protein>
    <submittedName>
        <fullName evidence="4">DUF4210 domain-containing protein</fullName>
    </submittedName>
</protein>
<evidence type="ECO:0000256" key="2">
    <source>
        <dbReference type="SAM" id="MobiDB-lite"/>
    </source>
</evidence>
<feature type="region of interest" description="Disordered" evidence="2">
    <location>
        <begin position="572"/>
        <end position="616"/>
    </location>
</feature>
<dbReference type="STRING" id="199890.A0A182PTE5"/>
<name>A0A182PTE5_9DIPT</name>
<comment type="similarity">
    <text evidence="1">Belongs to the ATOS family.</text>
</comment>